<feature type="region of interest" description="Disordered" evidence="1">
    <location>
        <begin position="267"/>
        <end position="336"/>
    </location>
</feature>
<protein>
    <submittedName>
        <fullName evidence="2">Uncharacterized protein</fullName>
    </submittedName>
</protein>
<dbReference type="EMBL" id="HBHT01001314">
    <property type="protein sequence ID" value="CAD9941073.1"/>
    <property type="molecule type" value="Transcribed_RNA"/>
</dbReference>
<name>A0A7S2V7N2_9STRA</name>
<reference evidence="2" key="1">
    <citation type="submission" date="2021-01" db="EMBL/GenBank/DDBJ databases">
        <authorList>
            <person name="Corre E."/>
            <person name="Pelletier E."/>
            <person name="Niang G."/>
            <person name="Scheremetjew M."/>
            <person name="Finn R."/>
            <person name="Kale V."/>
            <person name="Holt S."/>
            <person name="Cochrane G."/>
            <person name="Meng A."/>
            <person name="Brown T."/>
            <person name="Cohen L."/>
        </authorList>
    </citation>
    <scope>NUCLEOTIDE SEQUENCE</scope>
    <source>
        <strain evidence="2">CCMP125</strain>
    </source>
</reference>
<feature type="region of interest" description="Disordered" evidence="1">
    <location>
        <begin position="1"/>
        <end position="115"/>
    </location>
</feature>
<accession>A0A7S2V7N2</accession>
<proteinExistence type="predicted"/>
<feature type="compositionally biased region" description="Polar residues" evidence="1">
    <location>
        <begin position="69"/>
        <end position="90"/>
    </location>
</feature>
<feature type="compositionally biased region" description="Low complexity" evidence="1">
    <location>
        <begin position="1"/>
        <end position="14"/>
    </location>
</feature>
<organism evidence="2">
    <name type="scientific">Entomoneis paludosa</name>
    <dbReference type="NCBI Taxonomy" id="265537"/>
    <lineage>
        <taxon>Eukaryota</taxon>
        <taxon>Sar</taxon>
        <taxon>Stramenopiles</taxon>
        <taxon>Ochrophyta</taxon>
        <taxon>Bacillariophyta</taxon>
        <taxon>Bacillariophyceae</taxon>
        <taxon>Bacillariophycidae</taxon>
        <taxon>Entomoneidaceae</taxon>
        <taxon>Entomoneis</taxon>
    </lineage>
</organism>
<feature type="compositionally biased region" description="Low complexity" evidence="1">
    <location>
        <begin position="270"/>
        <end position="281"/>
    </location>
</feature>
<evidence type="ECO:0000313" key="2">
    <source>
        <dbReference type="EMBL" id="CAD9941073.1"/>
    </source>
</evidence>
<gene>
    <name evidence="2" type="ORF">APAL1065_LOCUS838</name>
</gene>
<evidence type="ECO:0000256" key="1">
    <source>
        <dbReference type="SAM" id="MobiDB-lite"/>
    </source>
</evidence>
<sequence>MNMTSSTHQQQQQHVGPQSVFCKPISSRSPKDEDTEALAGFLLSLKHRSVTPEPHHPLNDPVSPRADETSQPDMSHYPTSDSRTQSPFQNVSASSSTVTETTPPQSPVVSSSSSALQDSEIDLEALIGDSKLVLMKDRDLVPDPLFAAMAQMKPCRLQHADRVGCYKNRELGFVGMCCMHCGGQPGFGRYYPNSVRSLAQTTTSQTILKHIGGKCRFAPPEIREAILELQRQQAVREGLPTGRPRYGSRKIFFQRVWQRLHDLDVEEGSEAQGSISASSSKASDEEMASLHSEDEEVCAANGKRKSDASFEGSMPYRKRAKSHDSQDSFPTQVSNV</sequence>
<dbReference type="AlphaFoldDB" id="A0A7S2V7N2"/>
<feature type="compositionally biased region" description="Polar residues" evidence="1">
    <location>
        <begin position="327"/>
        <end position="336"/>
    </location>
</feature>
<feature type="compositionally biased region" description="Low complexity" evidence="1">
    <location>
        <begin position="91"/>
        <end position="114"/>
    </location>
</feature>